<dbReference type="OrthoDB" id="8162921at2"/>
<dbReference type="EMBL" id="WTYR01000001">
    <property type="protein sequence ID" value="MXP09304.1"/>
    <property type="molecule type" value="Genomic_DNA"/>
</dbReference>
<dbReference type="AlphaFoldDB" id="A0A6I4U1X8"/>
<evidence type="ECO:0000313" key="3">
    <source>
        <dbReference type="Proteomes" id="UP000429229"/>
    </source>
</evidence>
<evidence type="ECO:0008006" key="4">
    <source>
        <dbReference type="Google" id="ProtNLM"/>
    </source>
</evidence>
<accession>A0A6I4U1X8</accession>
<feature type="compositionally biased region" description="Basic residues" evidence="1">
    <location>
        <begin position="51"/>
        <end position="60"/>
    </location>
</feature>
<organism evidence="2 3">
    <name type="scientific">Alteriqipengyuania halimionae</name>
    <dbReference type="NCBI Taxonomy" id="1926630"/>
    <lineage>
        <taxon>Bacteria</taxon>
        <taxon>Pseudomonadati</taxon>
        <taxon>Pseudomonadota</taxon>
        <taxon>Alphaproteobacteria</taxon>
        <taxon>Sphingomonadales</taxon>
        <taxon>Erythrobacteraceae</taxon>
        <taxon>Alteriqipengyuania</taxon>
    </lineage>
</organism>
<proteinExistence type="predicted"/>
<reference evidence="2 3" key="1">
    <citation type="submission" date="2019-12" db="EMBL/GenBank/DDBJ databases">
        <title>Genomic-based taxomic classification of the family Erythrobacteraceae.</title>
        <authorList>
            <person name="Xu L."/>
        </authorList>
    </citation>
    <scope>NUCLEOTIDE SEQUENCE [LARGE SCALE GENOMIC DNA]</scope>
    <source>
        <strain evidence="2 3">LMG 29519</strain>
    </source>
</reference>
<comment type="caution">
    <text evidence="2">The sequence shown here is derived from an EMBL/GenBank/DDBJ whole genome shotgun (WGS) entry which is preliminary data.</text>
</comment>
<protein>
    <recommendedName>
        <fullName evidence="4">Helix-turn-helix domain-containing protein</fullName>
    </recommendedName>
</protein>
<feature type="compositionally biased region" description="Basic and acidic residues" evidence="1">
    <location>
        <begin position="40"/>
        <end position="50"/>
    </location>
</feature>
<evidence type="ECO:0000256" key="1">
    <source>
        <dbReference type="SAM" id="MobiDB-lite"/>
    </source>
</evidence>
<sequence length="60" mass="6823">MSKERFERHKQPWNADEVGQLRTLAAKGQGLKQIAKALGRSEDSTKDFAKKQKIAIAKKR</sequence>
<gene>
    <name evidence="2" type="ORF">GRI68_03825</name>
</gene>
<name>A0A6I4U1X8_9SPHN</name>
<keyword evidence="3" id="KW-1185">Reference proteome</keyword>
<feature type="region of interest" description="Disordered" evidence="1">
    <location>
        <begin position="40"/>
        <end position="60"/>
    </location>
</feature>
<evidence type="ECO:0000313" key="2">
    <source>
        <dbReference type="EMBL" id="MXP09304.1"/>
    </source>
</evidence>
<dbReference type="RefSeq" id="WP_160616011.1">
    <property type="nucleotide sequence ID" value="NZ_WTYR01000001.1"/>
</dbReference>
<dbReference type="Proteomes" id="UP000429229">
    <property type="component" value="Unassembled WGS sequence"/>
</dbReference>